<keyword evidence="2" id="KW-1185">Reference proteome</keyword>
<reference evidence="1" key="1">
    <citation type="submission" date="2022-12" db="EMBL/GenBank/DDBJ databases">
        <authorList>
            <person name="Alioto T."/>
            <person name="Alioto T."/>
            <person name="Gomez Garrido J."/>
        </authorList>
    </citation>
    <scope>NUCLEOTIDE SEQUENCE</scope>
</reference>
<protein>
    <submittedName>
        <fullName evidence="1">Uncharacterized protein</fullName>
    </submittedName>
</protein>
<dbReference type="Proteomes" id="UP001178461">
    <property type="component" value="Chromosome 4"/>
</dbReference>
<organism evidence="1 2">
    <name type="scientific">Podarcis lilfordi</name>
    <name type="common">Lilford's wall lizard</name>
    <dbReference type="NCBI Taxonomy" id="74358"/>
    <lineage>
        <taxon>Eukaryota</taxon>
        <taxon>Metazoa</taxon>
        <taxon>Chordata</taxon>
        <taxon>Craniata</taxon>
        <taxon>Vertebrata</taxon>
        <taxon>Euteleostomi</taxon>
        <taxon>Lepidosauria</taxon>
        <taxon>Squamata</taxon>
        <taxon>Bifurcata</taxon>
        <taxon>Unidentata</taxon>
        <taxon>Episquamata</taxon>
        <taxon>Laterata</taxon>
        <taxon>Lacertibaenia</taxon>
        <taxon>Lacertidae</taxon>
        <taxon>Podarcis</taxon>
    </lineage>
</organism>
<accession>A0AA35K9C9</accession>
<sequence>MALHNLVSSKYALKGCVTLVIKMKMTAINGFLTLAAETMLLAKEESDGLWEENS</sequence>
<proteinExistence type="predicted"/>
<dbReference type="EMBL" id="OX395129">
    <property type="protein sequence ID" value="CAI5772698.1"/>
    <property type="molecule type" value="Genomic_DNA"/>
</dbReference>
<dbReference type="AlphaFoldDB" id="A0AA35K9C9"/>
<evidence type="ECO:0000313" key="2">
    <source>
        <dbReference type="Proteomes" id="UP001178461"/>
    </source>
</evidence>
<name>A0AA35K9C9_9SAUR</name>
<gene>
    <name evidence="1" type="ORF">PODLI_1B030367</name>
</gene>
<evidence type="ECO:0000313" key="1">
    <source>
        <dbReference type="EMBL" id="CAI5772698.1"/>
    </source>
</evidence>